<evidence type="ECO:0000313" key="1">
    <source>
        <dbReference type="EMBL" id="CAG8507095.1"/>
    </source>
</evidence>
<comment type="caution">
    <text evidence="1">The sequence shown here is derived from an EMBL/GenBank/DDBJ whole genome shotgun (WGS) entry which is preliminary data.</text>
</comment>
<proteinExistence type="predicted"/>
<dbReference type="Proteomes" id="UP000789759">
    <property type="component" value="Unassembled WGS sequence"/>
</dbReference>
<feature type="non-terminal residue" evidence="1">
    <location>
        <position position="44"/>
    </location>
</feature>
<evidence type="ECO:0000313" key="2">
    <source>
        <dbReference type="Proteomes" id="UP000789759"/>
    </source>
</evidence>
<feature type="non-terminal residue" evidence="1">
    <location>
        <position position="1"/>
    </location>
</feature>
<dbReference type="OrthoDB" id="10390502at2759"/>
<gene>
    <name evidence="1" type="ORF">CPELLU_LOCUS2733</name>
</gene>
<reference evidence="1" key="1">
    <citation type="submission" date="2021-06" db="EMBL/GenBank/DDBJ databases">
        <authorList>
            <person name="Kallberg Y."/>
            <person name="Tangrot J."/>
            <person name="Rosling A."/>
        </authorList>
    </citation>
    <scope>NUCLEOTIDE SEQUENCE</scope>
    <source>
        <strain evidence="1">FL966</strain>
    </source>
</reference>
<dbReference type="EMBL" id="CAJVQA010001224">
    <property type="protein sequence ID" value="CAG8507095.1"/>
    <property type="molecule type" value="Genomic_DNA"/>
</dbReference>
<keyword evidence="2" id="KW-1185">Reference proteome</keyword>
<dbReference type="AlphaFoldDB" id="A0A9N8ZU05"/>
<organism evidence="1 2">
    <name type="scientific">Cetraspora pellucida</name>
    <dbReference type="NCBI Taxonomy" id="1433469"/>
    <lineage>
        <taxon>Eukaryota</taxon>
        <taxon>Fungi</taxon>
        <taxon>Fungi incertae sedis</taxon>
        <taxon>Mucoromycota</taxon>
        <taxon>Glomeromycotina</taxon>
        <taxon>Glomeromycetes</taxon>
        <taxon>Diversisporales</taxon>
        <taxon>Gigasporaceae</taxon>
        <taxon>Cetraspora</taxon>
    </lineage>
</organism>
<sequence length="44" mass="5492">DRKFMQNYKKRFTELYEAEDLNIHVLDIAKRIFPNEEKYIESKK</sequence>
<protein>
    <submittedName>
        <fullName evidence="1">5137_t:CDS:1</fullName>
    </submittedName>
</protein>
<name>A0A9N8ZU05_9GLOM</name>
<accession>A0A9N8ZU05</accession>